<evidence type="ECO:0000313" key="8">
    <source>
        <dbReference type="Proteomes" id="UP000265882"/>
    </source>
</evidence>
<evidence type="ECO:0000256" key="6">
    <source>
        <dbReference type="SAM" id="Phobius"/>
    </source>
</evidence>
<reference evidence="7 8" key="1">
    <citation type="journal article" date="2017" name="ISME J.">
        <title>Energy and carbon metabolisms in a deep terrestrial subsurface fluid microbial community.</title>
        <authorList>
            <person name="Momper L."/>
            <person name="Jungbluth S.P."/>
            <person name="Lee M.D."/>
            <person name="Amend J.P."/>
        </authorList>
    </citation>
    <scope>NUCLEOTIDE SEQUENCE [LARGE SCALE GENOMIC DNA]</scope>
    <source>
        <strain evidence="7">SURF_5</strain>
    </source>
</reference>
<dbReference type="PANTHER" id="PTHR34478">
    <property type="entry name" value="PROTEIN LEMA"/>
    <property type="match status" value="1"/>
</dbReference>
<dbReference type="InterPro" id="IPR023353">
    <property type="entry name" value="LemA-like_dom_sf"/>
</dbReference>
<sequence length="186" mass="21071">MSWILTGIVIIAVAVALYLVFAFNRFVTLRNRIRNAWAQIDVQLKRRYDLIPNLMETVKGYAKHEKGVFEAVTEARARAIGASTVKDQGAAENQLSGALKSLFAVAENYPELKANQNFLMFQEELAGTEGKIAYARQFYNDNVMAYNIYRESFPSNIIANRFNFGPEDMFEIDIAAERGPVKVKFD</sequence>
<organism evidence="7 8">
    <name type="scientific">Abyssobacteria bacterium (strain SURF_5)</name>
    <dbReference type="NCBI Taxonomy" id="2093360"/>
    <lineage>
        <taxon>Bacteria</taxon>
        <taxon>Pseudomonadati</taxon>
        <taxon>Candidatus Hydrogenedentota</taxon>
        <taxon>Candidatus Abyssobacteria</taxon>
    </lineage>
</organism>
<dbReference type="AlphaFoldDB" id="A0A3A4NQG1"/>
<evidence type="ECO:0000256" key="3">
    <source>
        <dbReference type="ARBA" id="ARBA00022692"/>
    </source>
</evidence>
<evidence type="ECO:0000256" key="2">
    <source>
        <dbReference type="ARBA" id="ARBA00008854"/>
    </source>
</evidence>
<dbReference type="Pfam" id="PF04011">
    <property type="entry name" value="LemA"/>
    <property type="match status" value="1"/>
</dbReference>
<evidence type="ECO:0000256" key="5">
    <source>
        <dbReference type="ARBA" id="ARBA00023136"/>
    </source>
</evidence>
<dbReference type="GO" id="GO:0016020">
    <property type="term" value="C:membrane"/>
    <property type="evidence" value="ECO:0007669"/>
    <property type="project" value="UniProtKB-SubCell"/>
</dbReference>
<keyword evidence="5 6" id="KW-0472">Membrane</keyword>
<keyword evidence="4 6" id="KW-1133">Transmembrane helix</keyword>
<keyword evidence="3 6" id="KW-0812">Transmembrane</keyword>
<accession>A0A3A4NQG1</accession>
<evidence type="ECO:0000256" key="4">
    <source>
        <dbReference type="ARBA" id="ARBA00022989"/>
    </source>
</evidence>
<evidence type="ECO:0000256" key="1">
    <source>
        <dbReference type="ARBA" id="ARBA00004167"/>
    </source>
</evidence>
<dbReference type="PANTHER" id="PTHR34478:SF2">
    <property type="entry name" value="MEMBRANE PROTEIN"/>
    <property type="match status" value="1"/>
</dbReference>
<name>A0A3A4NQG1_ABYX5</name>
<proteinExistence type="inferred from homology"/>
<dbReference type="EMBL" id="QZKU01000075">
    <property type="protein sequence ID" value="RJP20715.1"/>
    <property type="molecule type" value="Genomic_DNA"/>
</dbReference>
<dbReference type="SUPFAM" id="SSF140478">
    <property type="entry name" value="LemA-like"/>
    <property type="match status" value="1"/>
</dbReference>
<comment type="caution">
    <text evidence="7">The sequence shown here is derived from an EMBL/GenBank/DDBJ whole genome shotgun (WGS) entry which is preliminary data.</text>
</comment>
<comment type="subcellular location">
    <subcellularLocation>
        <location evidence="1">Membrane</location>
        <topology evidence="1">Single-pass membrane protein</topology>
    </subcellularLocation>
</comment>
<evidence type="ECO:0000313" key="7">
    <source>
        <dbReference type="EMBL" id="RJP20715.1"/>
    </source>
</evidence>
<gene>
    <name evidence="7" type="ORF">C4520_11200</name>
</gene>
<comment type="similarity">
    <text evidence="2">Belongs to the LemA family.</text>
</comment>
<dbReference type="Proteomes" id="UP000265882">
    <property type="component" value="Unassembled WGS sequence"/>
</dbReference>
<protein>
    <submittedName>
        <fullName evidence="7">LemA family protein</fullName>
    </submittedName>
</protein>
<dbReference type="Gene3D" id="1.20.1440.20">
    <property type="entry name" value="LemA-like domain"/>
    <property type="match status" value="1"/>
</dbReference>
<feature type="transmembrane region" description="Helical" evidence="6">
    <location>
        <begin position="6"/>
        <end position="27"/>
    </location>
</feature>
<dbReference type="InterPro" id="IPR007156">
    <property type="entry name" value="MamQ_LemA"/>
</dbReference>